<dbReference type="InterPro" id="IPR050925">
    <property type="entry name" value="Rhomboid_protease_S54"/>
</dbReference>
<evidence type="ECO:0000256" key="6">
    <source>
        <dbReference type="ARBA" id="ARBA00023136"/>
    </source>
</evidence>
<dbReference type="InterPro" id="IPR022764">
    <property type="entry name" value="Peptidase_S54_rhomboid_dom"/>
</dbReference>
<name>A0A6J5ZWS4_9ZZZZ</name>
<feature type="transmembrane region" description="Helical" evidence="7">
    <location>
        <begin position="207"/>
        <end position="227"/>
    </location>
</feature>
<dbReference type="Pfam" id="PF01694">
    <property type="entry name" value="Rhomboid"/>
    <property type="match status" value="1"/>
</dbReference>
<dbReference type="AlphaFoldDB" id="A0A6J5ZWS4"/>
<keyword evidence="4" id="KW-0378">Hydrolase</keyword>
<feature type="transmembrane region" description="Helical" evidence="7">
    <location>
        <begin position="146"/>
        <end position="166"/>
    </location>
</feature>
<accession>A0A6J5ZWS4</accession>
<protein>
    <submittedName>
        <fullName evidence="9">Unannotated protein</fullName>
    </submittedName>
</protein>
<feature type="transmembrane region" description="Helical" evidence="7">
    <location>
        <begin position="172"/>
        <end position="195"/>
    </location>
</feature>
<keyword evidence="3 7" id="KW-0812">Transmembrane</keyword>
<gene>
    <name evidence="9" type="ORF">UFOPK3770_01219</name>
</gene>
<dbReference type="PANTHER" id="PTHR43731">
    <property type="entry name" value="RHOMBOID PROTEASE"/>
    <property type="match status" value="1"/>
</dbReference>
<evidence type="ECO:0000256" key="7">
    <source>
        <dbReference type="SAM" id="Phobius"/>
    </source>
</evidence>
<feature type="transmembrane region" description="Helical" evidence="7">
    <location>
        <begin position="34"/>
        <end position="54"/>
    </location>
</feature>
<keyword evidence="6 7" id="KW-0472">Membrane</keyword>
<evidence type="ECO:0000313" key="9">
    <source>
        <dbReference type="EMBL" id="CAB4343823.1"/>
    </source>
</evidence>
<organism evidence="9">
    <name type="scientific">freshwater metagenome</name>
    <dbReference type="NCBI Taxonomy" id="449393"/>
    <lineage>
        <taxon>unclassified sequences</taxon>
        <taxon>metagenomes</taxon>
        <taxon>ecological metagenomes</taxon>
    </lineage>
</organism>
<reference evidence="9" key="1">
    <citation type="submission" date="2020-05" db="EMBL/GenBank/DDBJ databases">
        <authorList>
            <person name="Chiriac C."/>
            <person name="Salcher M."/>
            <person name="Ghai R."/>
            <person name="Kavagutti S V."/>
        </authorList>
    </citation>
    <scope>NUCLEOTIDE SEQUENCE</scope>
</reference>
<dbReference type="GO" id="GO:0016020">
    <property type="term" value="C:membrane"/>
    <property type="evidence" value="ECO:0007669"/>
    <property type="project" value="UniProtKB-SubCell"/>
</dbReference>
<feature type="transmembrane region" description="Helical" evidence="7">
    <location>
        <begin position="79"/>
        <end position="100"/>
    </location>
</feature>
<dbReference type="SUPFAM" id="SSF144091">
    <property type="entry name" value="Rhomboid-like"/>
    <property type="match status" value="1"/>
</dbReference>
<sequence length="239" mass="26600">MKLSYNLTWLVRIGLVAGIIFTGAHLLSMGNPNFFGPFSTSVIVATCAISWSAFRRAKIADDLVFFGPAIEFRREWHRFLSYGFVHADFWHLAFNMFTLWSFGAAAEQYFAYDFGSNGRFLYALLYTSALVVSIWPTFVKHRRDSAYVSLGASGAVSAVLSYVVLTDPSVGVYVYFIPMPGWAFLVLFISISIYLGKRPGSRINHNAHVVGSIYGLLCAMLTGYLAGVNLVSNFISYLI</sequence>
<dbReference type="EMBL" id="CAESAJ010000176">
    <property type="protein sequence ID" value="CAB4343823.1"/>
    <property type="molecule type" value="Genomic_DNA"/>
</dbReference>
<evidence type="ECO:0000259" key="8">
    <source>
        <dbReference type="Pfam" id="PF01694"/>
    </source>
</evidence>
<feature type="transmembrane region" description="Helical" evidence="7">
    <location>
        <begin position="120"/>
        <end position="139"/>
    </location>
</feature>
<dbReference type="Gene3D" id="1.20.1540.10">
    <property type="entry name" value="Rhomboid-like"/>
    <property type="match status" value="1"/>
</dbReference>
<dbReference type="PANTHER" id="PTHR43731:SF14">
    <property type="entry name" value="PRESENILIN-ASSOCIATED RHOMBOID-LIKE PROTEIN, MITOCHONDRIAL"/>
    <property type="match status" value="1"/>
</dbReference>
<dbReference type="GO" id="GO:0004252">
    <property type="term" value="F:serine-type endopeptidase activity"/>
    <property type="evidence" value="ECO:0007669"/>
    <property type="project" value="InterPro"/>
</dbReference>
<evidence type="ECO:0000256" key="4">
    <source>
        <dbReference type="ARBA" id="ARBA00022801"/>
    </source>
</evidence>
<comment type="similarity">
    <text evidence="2">Belongs to the peptidase S54 family.</text>
</comment>
<dbReference type="InterPro" id="IPR035952">
    <property type="entry name" value="Rhomboid-like_sf"/>
</dbReference>
<evidence type="ECO:0000256" key="2">
    <source>
        <dbReference type="ARBA" id="ARBA00009045"/>
    </source>
</evidence>
<comment type="subcellular location">
    <subcellularLocation>
        <location evidence="1">Membrane</location>
        <topology evidence="1">Multi-pass membrane protein</topology>
    </subcellularLocation>
</comment>
<evidence type="ECO:0000256" key="5">
    <source>
        <dbReference type="ARBA" id="ARBA00022989"/>
    </source>
</evidence>
<evidence type="ECO:0000256" key="3">
    <source>
        <dbReference type="ARBA" id="ARBA00022692"/>
    </source>
</evidence>
<evidence type="ECO:0000256" key="1">
    <source>
        <dbReference type="ARBA" id="ARBA00004141"/>
    </source>
</evidence>
<feature type="domain" description="Peptidase S54 rhomboid" evidence="8">
    <location>
        <begin position="74"/>
        <end position="222"/>
    </location>
</feature>
<feature type="transmembrane region" description="Helical" evidence="7">
    <location>
        <begin position="7"/>
        <end position="28"/>
    </location>
</feature>
<keyword evidence="5 7" id="KW-1133">Transmembrane helix</keyword>
<proteinExistence type="inferred from homology"/>